<feature type="domain" description="EF-hand" evidence="11">
    <location>
        <begin position="436"/>
        <end position="471"/>
    </location>
</feature>
<evidence type="ECO:0000256" key="1">
    <source>
        <dbReference type="ARBA" id="ARBA00005354"/>
    </source>
</evidence>
<dbReference type="CDD" id="cd00051">
    <property type="entry name" value="EFh"/>
    <property type="match status" value="1"/>
</dbReference>
<sequence length="501" mass="57202">MFVPLRPMSHLTQDMNSYSIPYCTKTWGQNTPTENRYVDNHRQNHQPPPRHRHRHRITTVSSPERFDPRHPPEKHRGHYKLGRELGRGKFAITSLCRHKSTGKKFACKSIPKRKLVTESEKQDSKERCASGDGVLRRRELFEKMKSKGRFSERTAARIIGCAIASFHGGYASRFEAGEFMLAKKGRLGLGFLPCFGDYSRLKAIDFGLSAYIDEGKPNQEKVGTAFYVAPEVLRRQAYGKEVDIWSAGVILYMLLTGVPPFYGEKEKEIFDAILNAEKVLDMDSHPWPSISNNARELVRKMLSVDPKKRPTASDVLKDKWMVENGEDPDNQIDSELLARMKHFKALNEFKKLALKIIADIIPHEELEGLEAMFRNMDTDENKVISVEELGSSLARLGSDLSSEEVQLISEAADADGNGCIDYNEFITAMMNFQRFHKKEHLDKAFQHFDKDKNGFISKGELKLALEEYKLKKETIEDIVSEVDTNKDGVISFEEFCAMIRS</sequence>
<evidence type="ECO:0000259" key="10">
    <source>
        <dbReference type="PROSITE" id="PS50011"/>
    </source>
</evidence>
<evidence type="ECO:0000256" key="9">
    <source>
        <dbReference type="SAM" id="MobiDB-lite"/>
    </source>
</evidence>
<feature type="domain" description="EF-hand" evidence="11">
    <location>
        <begin position="472"/>
        <end position="501"/>
    </location>
</feature>
<dbReference type="InterPro" id="IPR000719">
    <property type="entry name" value="Prot_kinase_dom"/>
</dbReference>
<dbReference type="SUPFAM" id="SSF47473">
    <property type="entry name" value="EF-hand"/>
    <property type="match status" value="1"/>
</dbReference>
<evidence type="ECO:0000313" key="13">
    <source>
        <dbReference type="Proteomes" id="UP001172457"/>
    </source>
</evidence>
<dbReference type="PROSITE" id="PS50011">
    <property type="entry name" value="PROTEIN_KINASE_DOM"/>
    <property type="match status" value="1"/>
</dbReference>
<gene>
    <name evidence="12" type="ORF">OSB04_015338</name>
</gene>
<dbReference type="GO" id="GO:0005524">
    <property type="term" value="F:ATP binding"/>
    <property type="evidence" value="ECO:0007669"/>
    <property type="project" value="UniProtKB-UniRule"/>
</dbReference>
<keyword evidence="7 8" id="KW-0067">ATP-binding</keyword>
<keyword evidence="4 8" id="KW-0547">Nucleotide-binding</keyword>
<evidence type="ECO:0000256" key="6">
    <source>
        <dbReference type="ARBA" id="ARBA00022837"/>
    </source>
</evidence>
<feature type="binding site" evidence="8">
    <location>
        <position position="108"/>
    </location>
    <ligand>
        <name>ATP</name>
        <dbReference type="ChEBI" id="CHEBI:30616"/>
    </ligand>
</feature>
<feature type="domain" description="EF-hand" evidence="11">
    <location>
        <begin position="364"/>
        <end position="399"/>
    </location>
</feature>
<dbReference type="InterPro" id="IPR018247">
    <property type="entry name" value="EF_Hand_1_Ca_BS"/>
</dbReference>
<dbReference type="PROSITE" id="PS00107">
    <property type="entry name" value="PROTEIN_KINASE_ATP"/>
    <property type="match status" value="1"/>
</dbReference>
<dbReference type="Pfam" id="PF13499">
    <property type="entry name" value="EF-hand_7"/>
    <property type="match status" value="2"/>
</dbReference>
<reference evidence="12" key="1">
    <citation type="submission" date="2023-03" db="EMBL/GenBank/DDBJ databases">
        <title>Chromosome-scale reference genome and RAD-based genetic map of yellow starthistle (Centaurea solstitialis) reveal putative structural variation and QTLs associated with invader traits.</title>
        <authorList>
            <person name="Reatini B."/>
            <person name="Cang F.A."/>
            <person name="Jiang Q."/>
            <person name="Mckibben M.T.W."/>
            <person name="Barker M.S."/>
            <person name="Rieseberg L.H."/>
            <person name="Dlugosch K.M."/>
        </authorList>
    </citation>
    <scope>NUCLEOTIDE SEQUENCE</scope>
    <source>
        <strain evidence="12">CAN-66</strain>
        <tissue evidence="12">Leaf</tissue>
    </source>
</reference>
<evidence type="ECO:0000259" key="11">
    <source>
        <dbReference type="PROSITE" id="PS50222"/>
    </source>
</evidence>
<keyword evidence="13" id="KW-1185">Reference proteome</keyword>
<evidence type="ECO:0000256" key="2">
    <source>
        <dbReference type="ARBA" id="ARBA00022527"/>
    </source>
</evidence>
<feature type="compositionally biased region" description="Basic residues" evidence="9">
    <location>
        <begin position="48"/>
        <end position="57"/>
    </location>
</feature>
<dbReference type="InterPro" id="IPR017441">
    <property type="entry name" value="Protein_kinase_ATP_BS"/>
</dbReference>
<evidence type="ECO:0000256" key="3">
    <source>
        <dbReference type="ARBA" id="ARBA00022679"/>
    </source>
</evidence>
<keyword evidence="3" id="KW-0808">Transferase</keyword>
<protein>
    <recommendedName>
        <fullName evidence="14">Calcium-dependent protein kinase</fullName>
    </recommendedName>
</protein>
<keyword evidence="6" id="KW-0106">Calcium</keyword>
<feature type="region of interest" description="Disordered" evidence="9">
    <location>
        <begin position="33"/>
        <end position="57"/>
    </location>
</feature>
<dbReference type="PROSITE" id="PS50222">
    <property type="entry name" value="EF_HAND_2"/>
    <property type="match status" value="4"/>
</dbReference>
<keyword evidence="2" id="KW-0723">Serine/threonine-protein kinase</keyword>
<organism evidence="12 13">
    <name type="scientific">Centaurea solstitialis</name>
    <name type="common">yellow star-thistle</name>
    <dbReference type="NCBI Taxonomy" id="347529"/>
    <lineage>
        <taxon>Eukaryota</taxon>
        <taxon>Viridiplantae</taxon>
        <taxon>Streptophyta</taxon>
        <taxon>Embryophyta</taxon>
        <taxon>Tracheophyta</taxon>
        <taxon>Spermatophyta</taxon>
        <taxon>Magnoliopsida</taxon>
        <taxon>eudicotyledons</taxon>
        <taxon>Gunneridae</taxon>
        <taxon>Pentapetalae</taxon>
        <taxon>asterids</taxon>
        <taxon>campanulids</taxon>
        <taxon>Asterales</taxon>
        <taxon>Asteraceae</taxon>
        <taxon>Carduoideae</taxon>
        <taxon>Cardueae</taxon>
        <taxon>Centaureinae</taxon>
        <taxon>Centaurea</taxon>
    </lineage>
</organism>
<name>A0AA38SZ07_9ASTR</name>
<dbReference type="Pfam" id="PF00069">
    <property type="entry name" value="Pkinase"/>
    <property type="match status" value="1"/>
</dbReference>
<comment type="similarity">
    <text evidence="1">Belongs to the protein kinase superfamily. CAMK Ser/Thr protein kinase family. CaMK subfamily.</text>
</comment>
<dbReference type="InterPro" id="IPR011009">
    <property type="entry name" value="Kinase-like_dom_sf"/>
</dbReference>
<dbReference type="SUPFAM" id="SSF56112">
    <property type="entry name" value="Protein kinase-like (PK-like)"/>
    <property type="match status" value="1"/>
</dbReference>
<dbReference type="AlphaFoldDB" id="A0AA38SZ07"/>
<dbReference type="InterPro" id="IPR050205">
    <property type="entry name" value="CDPK_Ser/Thr_kinases"/>
</dbReference>
<dbReference type="Gene3D" id="1.10.238.10">
    <property type="entry name" value="EF-hand"/>
    <property type="match status" value="1"/>
</dbReference>
<evidence type="ECO:0000313" key="12">
    <source>
        <dbReference type="EMBL" id="KAJ9551293.1"/>
    </source>
</evidence>
<dbReference type="GO" id="GO:0004674">
    <property type="term" value="F:protein serine/threonine kinase activity"/>
    <property type="evidence" value="ECO:0007669"/>
    <property type="project" value="UniProtKB-KW"/>
</dbReference>
<dbReference type="PROSITE" id="PS00018">
    <property type="entry name" value="EF_HAND_1"/>
    <property type="match status" value="4"/>
</dbReference>
<evidence type="ECO:0008006" key="14">
    <source>
        <dbReference type="Google" id="ProtNLM"/>
    </source>
</evidence>
<dbReference type="Gene3D" id="3.30.200.20">
    <property type="entry name" value="Phosphorylase Kinase, domain 1"/>
    <property type="match status" value="1"/>
</dbReference>
<dbReference type="EMBL" id="JARYMX010000004">
    <property type="protein sequence ID" value="KAJ9551293.1"/>
    <property type="molecule type" value="Genomic_DNA"/>
</dbReference>
<evidence type="ECO:0000256" key="8">
    <source>
        <dbReference type="PROSITE-ProRule" id="PRU10141"/>
    </source>
</evidence>
<accession>A0AA38SZ07</accession>
<dbReference type="FunFam" id="1.10.238.10:FF:000001">
    <property type="entry name" value="Calmodulin 1"/>
    <property type="match status" value="1"/>
</dbReference>
<comment type="caution">
    <text evidence="12">The sequence shown here is derived from an EMBL/GenBank/DDBJ whole genome shotgun (WGS) entry which is preliminary data.</text>
</comment>
<dbReference type="InterPro" id="IPR011992">
    <property type="entry name" value="EF-hand-dom_pair"/>
</dbReference>
<feature type="domain" description="EF-hand" evidence="11">
    <location>
        <begin position="400"/>
        <end position="435"/>
    </location>
</feature>
<feature type="domain" description="Protein kinase" evidence="10">
    <location>
        <begin position="79"/>
        <end position="321"/>
    </location>
</feature>
<dbReference type="GO" id="GO:0005509">
    <property type="term" value="F:calcium ion binding"/>
    <property type="evidence" value="ECO:0007669"/>
    <property type="project" value="InterPro"/>
</dbReference>
<dbReference type="PANTHER" id="PTHR24349">
    <property type="entry name" value="SERINE/THREONINE-PROTEIN KINASE"/>
    <property type="match status" value="1"/>
</dbReference>
<evidence type="ECO:0000256" key="7">
    <source>
        <dbReference type="ARBA" id="ARBA00022840"/>
    </source>
</evidence>
<dbReference type="SMART" id="SM00054">
    <property type="entry name" value="EFh"/>
    <property type="match status" value="4"/>
</dbReference>
<proteinExistence type="inferred from homology"/>
<dbReference type="InterPro" id="IPR002048">
    <property type="entry name" value="EF_hand_dom"/>
</dbReference>
<dbReference type="Proteomes" id="UP001172457">
    <property type="component" value="Chromosome 4"/>
</dbReference>
<evidence type="ECO:0000256" key="5">
    <source>
        <dbReference type="ARBA" id="ARBA00022777"/>
    </source>
</evidence>
<keyword evidence="5" id="KW-0418">Kinase</keyword>
<evidence type="ECO:0000256" key="4">
    <source>
        <dbReference type="ARBA" id="ARBA00022741"/>
    </source>
</evidence>
<dbReference type="Gene3D" id="1.10.510.10">
    <property type="entry name" value="Transferase(Phosphotransferase) domain 1"/>
    <property type="match status" value="1"/>
</dbReference>